<dbReference type="InterPro" id="IPR000160">
    <property type="entry name" value="GGDEF_dom"/>
</dbReference>
<proteinExistence type="predicted"/>
<reference evidence="3 4" key="1">
    <citation type="submission" date="2020-08" db="EMBL/GenBank/DDBJ databases">
        <title>Genomic Encyclopedia of Type Strains, Phase IV (KMG-IV): sequencing the most valuable type-strain genomes for metagenomic binning, comparative biology and taxonomic classification.</title>
        <authorList>
            <person name="Goeker M."/>
        </authorList>
    </citation>
    <scope>NUCLEOTIDE SEQUENCE [LARGE SCALE GENOMIC DNA]</scope>
    <source>
        <strain evidence="3 4">DSM 17245</strain>
    </source>
</reference>
<dbReference type="CDD" id="cd01949">
    <property type="entry name" value="GGDEF"/>
    <property type="match status" value="1"/>
</dbReference>
<accession>A0A7W9SHP2</accession>
<dbReference type="SUPFAM" id="SSF55073">
    <property type="entry name" value="Nucleotide cyclase"/>
    <property type="match status" value="1"/>
</dbReference>
<dbReference type="InterPro" id="IPR029787">
    <property type="entry name" value="Nucleotide_cyclase"/>
</dbReference>
<dbReference type="PROSITE" id="PS50887">
    <property type="entry name" value="GGDEF"/>
    <property type="match status" value="1"/>
</dbReference>
<feature type="transmembrane region" description="Helical" evidence="1">
    <location>
        <begin position="212"/>
        <end position="233"/>
    </location>
</feature>
<dbReference type="InterPro" id="IPR043128">
    <property type="entry name" value="Rev_trsase/Diguanyl_cyclase"/>
</dbReference>
<dbReference type="NCBIfam" id="TIGR00254">
    <property type="entry name" value="GGDEF"/>
    <property type="match status" value="1"/>
</dbReference>
<dbReference type="GO" id="GO:0052621">
    <property type="term" value="F:diguanylate cyclase activity"/>
    <property type="evidence" value="ECO:0007669"/>
    <property type="project" value="TreeGrafter"/>
</dbReference>
<keyword evidence="1" id="KW-0812">Transmembrane</keyword>
<feature type="transmembrane region" description="Helical" evidence="1">
    <location>
        <begin position="334"/>
        <end position="355"/>
    </location>
</feature>
<feature type="domain" description="GGDEF" evidence="2">
    <location>
        <begin position="439"/>
        <end position="581"/>
    </location>
</feature>
<comment type="caution">
    <text evidence="3">The sequence shown here is derived from an EMBL/GenBank/DDBJ whole genome shotgun (WGS) entry which is preliminary data.</text>
</comment>
<keyword evidence="1" id="KW-1133">Transmembrane helix</keyword>
<feature type="transmembrane region" description="Helical" evidence="1">
    <location>
        <begin position="304"/>
        <end position="322"/>
    </location>
</feature>
<feature type="transmembrane region" description="Helical" evidence="1">
    <location>
        <begin position="239"/>
        <end position="259"/>
    </location>
</feature>
<name>A0A7W9SHP2_9FIRM</name>
<dbReference type="InterPro" id="IPR050469">
    <property type="entry name" value="Diguanylate_Cyclase"/>
</dbReference>
<dbReference type="PANTHER" id="PTHR45138:SF9">
    <property type="entry name" value="DIGUANYLATE CYCLASE DGCM-RELATED"/>
    <property type="match status" value="1"/>
</dbReference>
<feature type="transmembrane region" description="Helical" evidence="1">
    <location>
        <begin position="12"/>
        <end position="31"/>
    </location>
</feature>
<evidence type="ECO:0000256" key="1">
    <source>
        <dbReference type="SAM" id="Phobius"/>
    </source>
</evidence>
<dbReference type="PANTHER" id="PTHR45138">
    <property type="entry name" value="REGULATORY COMPONENTS OF SENSORY TRANSDUCTION SYSTEM"/>
    <property type="match status" value="1"/>
</dbReference>
<dbReference type="GeneID" id="85015167"/>
<dbReference type="AlphaFoldDB" id="A0A7W9SHP2"/>
<sequence length="581" mass="66827">MRNNSFIKKHQTVILLFLSILVGLLVMRYILSDVGRVPKSDYKMLKNMSVEVQHEDGSVDNFQSYLFNFSSRKDHITMHLPLESEWKAEYQTINFFFYNSVVKAYYKDQLLVSYGENLKRHMIGHLKISIPVPLEAYGDEIRVEIDPQLDILEDNFDIPILMSRGTEFYYPMISQETTYPIFVMTLIGSFIGIIIFAFFFKTHVYASEGMWLFSLVFAITLWHLGNTGLAYLLFPREDLSAVCEYVGMYLLLPTAPLYASYETSRKVVREYLRVVGTIFLAFFLLCLILYIFPTGFQYTGHLRLVQTAQIVMVFSSMASLLFPGKKIKNNSDYILGYGLVFVAIFGILEQVRIILAGSITEKWPGFLQSFVTTGFSKILILLLIIVFITSYVFKVILIAQAGIEEKHLKYLAYTDRLTGLGNRQYLQDQLEVLDHSKKKDYAAIFMDINDLKLTNDLYGHESGDRLIQMVAEAIQDAMAEVEGFSGRNGGDEFVCIVFPASAVFEVENKIKEYLRNTKEKQNPPFPVSISMGSASYREVAEKLPMEKREHLTVSHVIRQADGKMYDDKYRMKKSRDQEISF</sequence>
<feature type="transmembrane region" description="Helical" evidence="1">
    <location>
        <begin position="271"/>
        <end position="292"/>
    </location>
</feature>
<evidence type="ECO:0000259" key="2">
    <source>
        <dbReference type="PROSITE" id="PS50887"/>
    </source>
</evidence>
<protein>
    <submittedName>
        <fullName evidence="3">Diguanylate cyclase (GGDEF)-like protein</fullName>
    </submittedName>
</protein>
<dbReference type="EMBL" id="JACHHH010000008">
    <property type="protein sequence ID" value="MBB6041641.1"/>
    <property type="molecule type" value="Genomic_DNA"/>
</dbReference>
<dbReference type="SMART" id="SM00267">
    <property type="entry name" value="GGDEF"/>
    <property type="match status" value="1"/>
</dbReference>
<dbReference type="Gene3D" id="3.30.70.270">
    <property type="match status" value="1"/>
</dbReference>
<organism evidence="3 4">
    <name type="scientific">Oribacterium sinus</name>
    <dbReference type="NCBI Taxonomy" id="237576"/>
    <lineage>
        <taxon>Bacteria</taxon>
        <taxon>Bacillati</taxon>
        <taxon>Bacillota</taxon>
        <taxon>Clostridia</taxon>
        <taxon>Lachnospirales</taxon>
        <taxon>Lachnospiraceae</taxon>
        <taxon>Oribacterium</taxon>
    </lineage>
</organism>
<dbReference type="Pfam" id="PF00990">
    <property type="entry name" value="GGDEF"/>
    <property type="match status" value="1"/>
</dbReference>
<evidence type="ECO:0000313" key="4">
    <source>
        <dbReference type="Proteomes" id="UP000522163"/>
    </source>
</evidence>
<feature type="transmembrane region" description="Helical" evidence="1">
    <location>
        <begin position="375"/>
        <end position="399"/>
    </location>
</feature>
<dbReference type="Proteomes" id="UP000522163">
    <property type="component" value="Unassembled WGS sequence"/>
</dbReference>
<evidence type="ECO:0000313" key="3">
    <source>
        <dbReference type="EMBL" id="MBB6041641.1"/>
    </source>
</evidence>
<dbReference type="RefSeq" id="WP_183684237.1">
    <property type="nucleotide sequence ID" value="NZ_JACHHH010000008.1"/>
</dbReference>
<feature type="transmembrane region" description="Helical" evidence="1">
    <location>
        <begin position="179"/>
        <end position="200"/>
    </location>
</feature>
<keyword evidence="1" id="KW-0472">Membrane</keyword>
<gene>
    <name evidence="3" type="ORF">HNQ46_001631</name>
</gene>